<dbReference type="AlphaFoldDB" id="A0A521DSE9"/>
<dbReference type="PROSITE" id="PS51257">
    <property type="entry name" value="PROKAR_LIPOPROTEIN"/>
    <property type="match status" value="1"/>
</dbReference>
<protein>
    <submittedName>
        <fullName evidence="2">PKD-like family protein</fullName>
    </submittedName>
</protein>
<dbReference type="InterPro" id="IPR032183">
    <property type="entry name" value="PKD-like"/>
</dbReference>
<dbReference type="Proteomes" id="UP000315971">
    <property type="component" value="Unassembled WGS sequence"/>
</dbReference>
<feature type="signal peptide" evidence="1">
    <location>
        <begin position="1"/>
        <end position="20"/>
    </location>
</feature>
<dbReference type="OrthoDB" id="1061929at2"/>
<name>A0A521DSE9_9SPHI</name>
<evidence type="ECO:0000313" key="3">
    <source>
        <dbReference type="Proteomes" id="UP000315971"/>
    </source>
</evidence>
<keyword evidence="3" id="KW-1185">Reference proteome</keyword>
<accession>A0A521DSE9</accession>
<evidence type="ECO:0000256" key="1">
    <source>
        <dbReference type="SAM" id="SignalP"/>
    </source>
</evidence>
<keyword evidence="1" id="KW-0732">Signal</keyword>
<organism evidence="2 3">
    <name type="scientific">Solitalea koreensis</name>
    <dbReference type="NCBI Taxonomy" id="543615"/>
    <lineage>
        <taxon>Bacteria</taxon>
        <taxon>Pseudomonadati</taxon>
        <taxon>Bacteroidota</taxon>
        <taxon>Sphingobacteriia</taxon>
        <taxon>Sphingobacteriales</taxon>
        <taxon>Sphingobacteriaceae</taxon>
        <taxon>Solitalea</taxon>
    </lineage>
</organism>
<proteinExistence type="predicted"/>
<sequence length="509" mass="56391">MKKLYIIMSLAMALFIAGCSKDIGNYEYSSKEVITITGIENSYTKLSGVERITLDPEISSSNSEADFEYFWGIYETNVQGSVPKIDTIAKTKALDYLVKQPAKGWVLVFRAKNKKTGYFKYTTSSINVITQYTRGWYVVKDDGSQTDVDLFKTPASIVPDTKVENVFSSVNGKKLNGKASLFSFLTAYKSTVTGVLGNTRALFLLSDKDATVVDINTFKEIRGFNNLFYESPSVKAPNFVTFASQANYFVNDGQIYGIYTMSSNTGQFGVRKMRDNLNSPYKVSKYFMAYGSSDPIFYDEISSSFISSGATGSLVNALSDAAATKMKANNNNKKLLFMGNKNTSPFSGYAVFQDKTDPLLKILSLITPTLPTLTIVNDTLKVADKLYNADNYTLLQGDENMLYFTVGNEVWSRNLSNKFEQKQFTVPAGEEITFIRHRKYTGSGVEAPYSYNFVMIGTKIGVSYKVRMFTKTSGNLSASPVFTLDGTGSVGDVIYVSPSISESTYTNTF</sequence>
<dbReference type="Pfam" id="PF16407">
    <property type="entry name" value="PKD_2"/>
    <property type="match status" value="1"/>
</dbReference>
<gene>
    <name evidence="2" type="ORF">SAMN06265350_10895</name>
</gene>
<evidence type="ECO:0000313" key="2">
    <source>
        <dbReference type="EMBL" id="SMO74646.1"/>
    </source>
</evidence>
<feature type="chain" id="PRO_5021877168" evidence="1">
    <location>
        <begin position="21"/>
        <end position="509"/>
    </location>
</feature>
<dbReference type="RefSeq" id="WP_142604380.1">
    <property type="nucleotide sequence ID" value="NZ_FXSZ01000008.1"/>
</dbReference>
<dbReference type="EMBL" id="FXSZ01000008">
    <property type="protein sequence ID" value="SMO74646.1"/>
    <property type="molecule type" value="Genomic_DNA"/>
</dbReference>
<reference evidence="2 3" key="1">
    <citation type="submission" date="2017-05" db="EMBL/GenBank/DDBJ databases">
        <authorList>
            <person name="Varghese N."/>
            <person name="Submissions S."/>
        </authorList>
    </citation>
    <scope>NUCLEOTIDE SEQUENCE [LARGE SCALE GENOMIC DNA]</scope>
    <source>
        <strain evidence="2 3">DSM 21342</strain>
    </source>
</reference>